<feature type="compositionally biased region" description="Low complexity" evidence="1">
    <location>
        <begin position="309"/>
        <end position="328"/>
    </location>
</feature>
<name>A0A0G4G7U1_9ALVE</name>
<feature type="compositionally biased region" description="Basic and acidic residues" evidence="1">
    <location>
        <begin position="226"/>
        <end position="235"/>
    </location>
</feature>
<accession>A0A0G4G7U1</accession>
<keyword evidence="2" id="KW-0812">Transmembrane</keyword>
<feature type="compositionally biased region" description="Basic and acidic residues" evidence="1">
    <location>
        <begin position="190"/>
        <end position="202"/>
    </location>
</feature>
<gene>
    <name evidence="4" type="ORF">Cvel_20641</name>
</gene>
<evidence type="ECO:0000256" key="1">
    <source>
        <dbReference type="SAM" id="MobiDB-lite"/>
    </source>
</evidence>
<dbReference type="VEuPathDB" id="CryptoDB:Cvel_20641"/>
<feature type="compositionally biased region" description="Basic and acidic residues" evidence="1">
    <location>
        <begin position="281"/>
        <end position="303"/>
    </location>
</feature>
<feature type="transmembrane region" description="Helical" evidence="2">
    <location>
        <begin position="458"/>
        <end position="478"/>
    </location>
</feature>
<reference evidence="4" key="1">
    <citation type="submission" date="2014-11" db="EMBL/GenBank/DDBJ databases">
        <authorList>
            <person name="Otto D Thomas"/>
            <person name="Naeem Raeece"/>
        </authorList>
    </citation>
    <scope>NUCLEOTIDE SEQUENCE</scope>
</reference>
<feature type="transmembrane region" description="Helical" evidence="2">
    <location>
        <begin position="40"/>
        <end position="61"/>
    </location>
</feature>
<dbReference type="EMBL" id="CDMZ01000961">
    <property type="protein sequence ID" value="CEM24687.1"/>
    <property type="molecule type" value="Genomic_DNA"/>
</dbReference>
<dbReference type="AlphaFoldDB" id="A0A0G4G7U1"/>
<feature type="chain" id="PRO_5005189800" evidence="3">
    <location>
        <begin position="18"/>
        <end position="561"/>
    </location>
</feature>
<feature type="region of interest" description="Disordered" evidence="1">
    <location>
        <begin position="170"/>
        <end position="207"/>
    </location>
</feature>
<keyword evidence="2" id="KW-1133">Transmembrane helix</keyword>
<protein>
    <submittedName>
        <fullName evidence="4">Uncharacterized protein</fullName>
    </submittedName>
</protein>
<keyword evidence="2" id="KW-0472">Membrane</keyword>
<feature type="compositionally biased region" description="Polar residues" evidence="1">
    <location>
        <begin position="239"/>
        <end position="248"/>
    </location>
</feature>
<keyword evidence="3" id="KW-0732">Signal</keyword>
<evidence type="ECO:0000256" key="2">
    <source>
        <dbReference type="SAM" id="Phobius"/>
    </source>
</evidence>
<evidence type="ECO:0000256" key="3">
    <source>
        <dbReference type="SAM" id="SignalP"/>
    </source>
</evidence>
<feature type="region of interest" description="Disordered" evidence="1">
    <location>
        <begin position="226"/>
        <end position="328"/>
    </location>
</feature>
<feature type="transmembrane region" description="Helical" evidence="2">
    <location>
        <begin position="522"/>
        <end position="548"/>
    </location>
</feature>
<feature type="transmembrane region" description="Helical" evidence="2">
    <location>
        <begin position="100"/>
        <end position="121"/>
    </location>
</feature>
<sequence length="561" mass="60757">MHAPWFPMALLLGFVQQFPLTVLQGSCGYFQTQLGNDSVFLWVCLAMFLPSPIAVVLQIVYDKPLEKRFGIHALTLVRIVVGSLLMGLMLMAPADSTLPAVVHLGTGCAAASTVFIIRFVLDFSPTSASWKANLLFSSPLLVAALFGIIFLSCHFGGVFEGIYGTMKEESPVGSRRVSAEGGEEDDIEMSEGRQRQRERGGPEGEEEMERLLDLEFARSSLDLDTLRSSEGDHRGGSPSPRQRANNRGASPLRNKGEGRGAASKRVATRVSVEAEGGRGQGKRDGERRVAYEDDPRDLERASEERDDCVSVSASEGAASAPSSAEGNGSVFNLNNALRRSPSLWTAVGRMTQEVDRLERSLLPTVEDRSDKGALWCFGLSALFNRGALMFAIPQLALLGKPKAAQSLLLAKLAGDFLGRSCSILSATIVSCSERRGRLRRASSAAELRERKDRDMWKSAYGSISLAVLVVCLTAWLLISARDERSAKDVDIATGMRGVGVTVQATKFEQQETVGWFQTTLVVTLYCLGTFLENAVGLGLLLACIPVVLHKKVADEPLVAPK</sequence>
<feature type="transmembrane region" description="Helical" evidence="2">
    <location>
        <begin position="133"/>
        <end position="151"/>
    </location>
</feature>
<evidence type="ECO:0000313" key="4">
    <source>
        <dbReference type="EMBL" id="CEM24687.1"/>
    </source>
</evidence>
<proteinExistence type="predicted"/>
<feature type="transmembrane region" description="Helical" evidence="2">
    <location>
        <begin position="73"/>
        <end position="94"/>
    </location>
</feature>
<feature type="signal peptide" evidence="3">
    <location>
        <begin position="1"/>
        <end position="17"/>
    </location>
</feature>
<organism evidence="4">
    <name type="scientific">Chromera velia CCMP2878</name>
    <dbReference type="NCBI Taxonomy" id="1169474"/>
    <lineage>
        <taxon>Eukaryota</taxon>
        <taxon>Sar</taxon>
        <taxon>Alveolata</taxon>
        <taxon>Colpodellida</taxon>
        <taxon>Chromeraceae</taxon>
        <taxon>Chromera</taxon>
    </lineage>
</organism>